<dbReference type="PANTHER" id="PTHR28153">
    <property type="entry name" value="PROTEIN, PUTATIVE-RELATED"/>
    <property type="match status" value="1"/>
</dbReference>
<evidence type="ECO:0000313" key="2">
    <source>
        <dbReference type="EMBL" id="PKI85842.1"/>
    </source>
</evidence>
<dbReference type="Pfam" id="PF09804">
    <property type="entry name" value="DENND11"/>
    <property type="match status" value="2"/>
</dbReference>
<proteinExistence type="predicted"/>
<keyword evidence="3" id="KW-1185">Reference proteome</keyword>
<dbReference type="PANTHER" id="PTHR28153:SF1">
    <property type="entry name" value="DUF4484 DOMAIN-CONTAINING PROTEIN"/>
    <property type="match status" value="1"/>
</dbReference>
<dbReference type="GO" id="GO:0005811">
    <property type="term" value="C:lipid droplet"/>
    <property type="evidence" value="ECO:0007669"/>
    <property type="project" value="TreeGrafter"/>
</dbReference>
<dbReference type="OrthoDB" id="2152680at2759"/>
<name>A0A2N1JH20_9BASI</name>
<reference evidence="2 3" key="1">
    <citation type="submission" date="2017-10" db="EMBL/GenBank/DDBJ databases">
        <title>A novel species of cold-tolerant Malassezia isolated from bats.</title>
        <authorList>
            <person name="Lorch J.M."/>
            <person name="Palmer J.M."/>
            <person name="Vanderwolf K.J."/>
            <person name="Schmidt K.Z."/>
            <person name="Verant M.L."/>
            <person name="Weller T.J."/>
            <person name="Blehert D.S."/>
        </authorList>
    </citation>
    <scope>NUCLEOTIDE SEQUENCE [LARGE SCALE GENOMIC DNA]</scope>
    <source>
        <strain evidence="2 3">NWHC:44797-103</strain>
    </source>
</reference>
<evidence type="ECO:0008006" key="4">
    <source>
        <dbReference type="Google" id="ProtNLM"/>
    </source>
</evidence>
<sequence length="663" mass="74292">MSTSAAPSHPQFDAAAQDERHSSVPSNIRGIFVAEFLVKEGNTIVYSYPDNLDVNGFEWKTLPSGAHNIKRDIIYFEPGQESASFFTFCVAAFRARKLSPSEMANDIIGLRGLRALSVGVVIACSSSDVSDELTQILPHIAHLEALADRVIHGEDPSIVQGYAERFLLDTRILPMHVPAPQPMLECLEYDPVTYLCAVNRFLGPLIVPLLKFLQLPRKRLLLYCPPPTERAAIIAYNLAELVRAAFLHMDHKSRNIRVRGLYTVLDLEGLLEEANTGNPAYTWIAWTTDKLFLERTTLYDIILDVSPFVYPDAHCQFPAACPMAKFVSRPENVARTLRWSTTDVTLFWELAEQERRYEQILEEHGRQNLAAWKEERHGRNLGMDPMRVVLPPTWRYLQQDARFLPFGYAIIILATVRFWMTEWWLVRSQLQVVLPSSLVFPLGVRDDGGMSMGIVDLTGNVVSDEQGALKGAHESFSASKAPQHAMDDDDSLHAESAFSSESLDPLVLACGIHPDRSSTPFCSRSGGNSPSRARHVCRDRSIIPAHPRFSPMCAPHLPQEIMASVYLFTLWSSYIRAMHVQASAFLAGRIEKLPTPHAAPTASTPLLHRGTLPYAVFLTPKEVSDLSLDSNNDLDLELLRSITATHEPCALHIEQAWWSSWFA</sequence>
<dbReference type="EMBL" id="KZ454987">
    <property type="protein sequence ID" value="PKI85842.1"/>
    <property type="molecule type" value="Genomic_DNA"/>
</dbReference>
<feature type="region of interest" description="Disordered" evidence="1">
    <location>
        <begin position="1"/>
        <end position="21"/>
    </location>
</feature>
<gene>
    <name evidence="2" type="ORF">MVES_000609</name>
</gene>
<organism evidence="2 3">
    <name type="scientific">Malassezia vespertilionis</name>
    <dbReference type="NCBI Taxonomy" id="2020962"/>
    <lineage>
        <taxon>Eukaryota</taxon>
        <taxon>Fungi</taxon>
        <taxon>Dikarya</taxon>
        <taxon>Basidiomycota</taxon>
        <taxon>Ustilaginomycotina</taxon>
        <taxon>Malasseziomycetes</taxon>
        <taxon>Malasseziales</taxon>
        <taxon>Malasseziaceae</taxon>
        <taxon>Malassezia</taxon>
    </lineage>
</organism>
<accession>A0A2N1JH20</accession>
<protein>
    <recommendedName>
        <fullName evidence="4">UDENN domain-containing protein</fullName>
    </recommendedName>
</protein>
<evidence type="ECO:0000256" key="1">
    <source>
        <dbReference type="SAM" id="MobiDB-lite"/>
    </source>
</evidence>
<evidence type="ECO:0000313" key="3">
    <source>
        <dbReference type="Proteomes" id="UP000232875"/>
    </source>
</evidence>
<dbReference type="Proteomes" id="UP000232875">
    <property type="component" value="Unassembled WGS sequence"/>
</dbReference>
<dbReference type="InterPro" id="IPR053056">
    <property type="entry name" value="Lipid_Metab_Assoc_Protein"/>
</dbReference>
<dbReference type="InterPro" id="IPR018626">
    <property type="entry name" value="LCHN/Anr2"/>
</dbReference>
<dbReference type="AlphaFoldDB" id="A0A2N1JH20"/>